<evidence type="ECO:0000256" key="3">
    <source>
        <dbReference type="ARBA" id="ARBA00022679"/>
    </source>
</evidence>
<dbReference type="eggNOG" id="ENOG502QTTA">
    <property type="taxonomic scope" value="Eukaryota"/>
</dbReference>
<keyword evidence="9" id="KW-1185">Reference proteome</keyword>
<feature type="region of interest" description="Disordered" evidence="7">
    <location>
        <begin position="1"/>
        <end position="20"/>
    </location>
</feature>
<keyword evidence="2 6" id="KW-0328">Glycosyltransferase</keyword>
<dbReference type="GO" id="GO:0071555">
    <property type="term" value="P:cell wall organization"/>
    <property type="evidence" value="ECO:0007669"/>
    <property type="project" value="UniProtKB-UniRule"/>
</dbReference>
<dbReference type="Proteomes" id="UP000026960">
    <property type="component" value="Chromosome 4"/>
</dbReference>
<reference evidence="8" key="1">
    <citation type="journal article" date="2009" name="Rice">
        <title>De Novo Next Generation Sequencing of Plant Genomes.</title>
        <authorList>
            <person name="Rounsley S."/>
            <person name="Marri P.R."/>
            <person name="Yu Y."/>
            <person name="He R."/>
            <person name="Sisneros N."/>
            <person name="Goicoechea J.L."/>
            <person name="Lee S.J."/>
            <person name="Angelova A."/>
            <person name="Kudrna D."/>
            <person name="Luo M."/>
            <person name="Affourtit J."/>
            <person name="Desany B."/>
            <person name="Knight J."/>
            <person name="Niazi F."/>
            <person name="Egholm M."/>
            <person name="Wing R.A."/>
        </authorList>
    </citation>
    <scope>NUCLEOTIDE SEQUENCE [LARGE SCALE GENOMIC DNA]</scope>
    <source>
        <strain evidence="8">cv. IRGC 105608</strain>
    </source>
</reference>
<keyword evidence="5 6" id="KW-0961">Cell wall biogenesis/degradation</keyword>
<evidence type="ECO:0000313" key="9">
    <source>
        <dbReference type="Proteomes" id="UP000026960"/>
    </source>
</evidence>
<dbReference type="PaxDb" id="65489-OBART04G14340.1"/>
<dbReference type="GO" id="GO:0009969">
    <property type="term" value="P:xyloglucan biosynthetic process"/>
    <property type="evidence" value="ECO:0007669"/>
    <property type="project" value="TreeGrafter"/>
</dbReference>
<evidence type="ECO:0000256" key="4">
    <source>
        <dbReference type="ARBA" id="ARBA00023180"/>
    </source>
</evidence>
<evidence type="ECO:0000256" key="7">
    <source>
        <dbReference type="SAM" id="MobiDB-lite"/>
    </source>
</evidence>
<dbReference type="EnsemblPlants" id="OBART04G14340.1">
    <property type="protein sequence ID" value="OBART04G14340.1"/>
    <property type="gene ID" value="OBART04G14340"/>
</dbReference>
<dbReference type="PANTHER" id="PTHR31889:SF35">
    <property type="entry name" value="FUCOSYLTRANSFERASE"/>
    <property type="match status" value="1"/>
</dbReference>
<keyword evidence="3 6" id="KW-0808">Transferase</keyword>
<dbReference type="GO" id="GO:0032580">
    <property type="term" value="C:Golgi cisterna membrane"/>
    <property type="evidence" value="ECO:0007669"/>
    <property type="project" value="UniProtKB-SubCell"/>
</dbReference>
<dbReference type="AlphaFoldDB" id="A0A0D3FWG2"/>
<name>A0A0D3FWG2_9ORYZ</name>
<dbReference type="EC" id="2.4.1.-" evidence="6"/>
<comment type="similarity">
    <text evidence="1 6">Belongs to the glycosyltransferase 37 family.</text>
</comment>
<dbReference type="GO" id="GO:0008107">
    <property type="term" value="F:galactoside 2-alpha-L-fucosyltransferase activity"/>
    <property type="evidence" value="ECO:0007669"/>
    <property type="project" value="InterPro"/>
</dbReference>
<dbReference type="STRING" id="65489.A0A0D3FWG2"/>
<evidence type="ECO:0000256" key="2">
    <source>
        <dbReference type="ARBA" id="ARBA00022676"/>
    </source>
</evidence>
<dbReference type="PANTHER" id="PTHR31889">
    <property type="entry name" value="FUCOSYLTRANSFERASE 2-RELATED"/>
    <property type="match status" value="1"/>
</dbReference>
<dbReference type="Gramene" id="OBART04G14340.1">
    <property type="protein sequence ID" value="OBART04G14340.1"/>
    <property type="gene ID" value="OBART04G14340"/>
</dbReference>
<keyword evidence="6" id="KW-0812">Transmembrane</keyword>
<evidence type="ECO:0000256" key="5">
    <source>
        <dbReference type="ARBA" id="ARBA00023316"/>
    </source>
</evidence>
<keyword evidence="6" id="KW-0333">Golgi apparatus</keyword>
<keyword evidence="6" id="KW-1133">Transmembrane helix</keyword>
<reference evidence="8" key="2">
    <citation type="submission" date="2015-03" db="UniProtKB">
        <authorList>
            <consortium name="EnsemblPlants"/>
        </authorList>
    </citation>
    <scope>IDENTIFICATION</scope>
</reference>
<proteinExistence type="inferred from homology"/>
<evidence type="ECO:0000256" key="6">
    <source>
        <dbReference type="RuleBase" id="RU367004"/>
    </source>
</evidence>
<evidence type="ECO:0000313" key="8">
    <source>
        <dbReference type="EnsemblPlants" id="OBART04G14340.1"/>
    </source>
</evidence>
<dbReference type="HOGENOM" id="CLU_001992_2_1_1"/>
<sequence>MSVARWLPSSPAHGKTKSRRSSSAVRPTLLVIAVTVIAVLLVAVVFGGAGRWTLSGGGDTSWVSAGARVVINAVSGQQGDGDDPVAAAVEPRNDRLLGGLLSPDFDDSSCLSRYRAGLYRRQSPHAVSPHLVASLRRYESIHRRCGPGTSAYERAVERLRSPPPSNTSDAECRYLVWTPLEGLGNRMLTLTSAFLYALLTDRVLLFHHPAGEGLRDLFCEPFPGSTWTLPEGDFPFSGMQGFNARTRESLGNALRRGEGAAKDHPPPPPPWMYVHLRHDYNRNANDPRFFCDDGQDALRRVGWVVLLSDNYFVPGLFLVPRFERALSRMLPRRDAAFHHLGRYLLHPSNTVWGMVARYHASYMACADERVGIQVRSFYWARISTDELYGQIMSCAHGENILPRVTQQGPNFTAAGDQPQPAARPGRRKAVLVVSLHGEYYERIRDMYYEHGAAGGDAVSVFQPTHLGGQRSEERMHNQKALAEMMLLSFSDVALTSAASTFGYVSHGLAGLRPWVLMVPVRKKAPNPPCRLAATVEPCFHTPPHYDCQARTKGDNGKTVRHVRHCEDLKDGVQLVPDPPCRLAATIEPCFHNPPNYDCRTRAKGDTGKIVRHIRHCEDFENGVQT</sequence>
<dbReference type="GO" id="GO:0042546">
    <property type="term" value="P:cell wall biogenesis"/>
    <property type="evidence" value="ECO:0007669"/>
    <property type="project" value="InterPro"/>
</dbReference>
<keyword evidence="6" id="KW-0472">Membrane</keyword>
<protein>
    <recommendedName>
        <fullName evidence="6">Fucosyltransferase</fullName>
        <ecNumber evidence="6">2.4.1.-</ecNumber>
    </recommendedName>
</protein>
<evidence type="ECO:0000256" key="1">
    <source>
        <dbReference type="ARBA" id="ARBA00010481"/>
    </source>
</evidence>
<dbReference type="Pfam" id="PF03254">
    <property type="entry name" value="XG_FTase"/>
    <property type="match status" value="2"/>
</dbReference>
<feature type="transmembrane region" description="Helical" evidence="6">
    <location>
        <begin position="29"/>
        <end position="49"/>
    </location>
</feature>
<dbReference type="Gene3D" id="3.40.50.11340">
    <property type="match status" value="1"/>
</dbReference>
<dbReference type="FunFam" id="3.40.50.11340:FF:000003">
    <property type="entry name" value="Galactoside 2-alpha-L-fucosyltransferase"/>
    <property type="match status" value="1"/>
</dbReference>
<dbReference type="InterPro" id="IPR004938">
    <property type="entry name" value="XG_FTase"/>
</dbReference>
<comment type="subcellular location">
    <subcellularLocation>
        <location evidence="6">Golgi apparatus</location>
        <location evidence="6">Golgi stack membrane</location>
        <topology evidence="6">Single-pass type II membrane protein</topology>
    </subcellularLocation>
</comment>
<organism evidence="8">
    <name type="scientific">Oryza barthii</name>
    <dbReference type="NCBI Taxonomy" id="65489"/>
    <lineage>
        <taxon>Eukaryota</taxon>
        <taxon>Viridiplantae</taxon>
        <taxon>Streptophyta</taxon>
        <taxon>Embryophyta</taxon>
        <taxon>Tracheophyta</taxon>
        <taxon>Spermatophyta</taxon>
        <taxon>Magnoliopsida</taxon>
        <taxon>Liliopsida</taxon>
        <taxon>Poales</taxon>
        <taxon>Poaceae</taxon>
        <taxon>BOP clade</taxon>
        <taxon>Oryzoideae</taxon>
        <taxon>Oryzeae</taxon>
        <taxon>Oryzinae</taxon>
        <taxon>Oryza</taxon>
    </lineage>
</organism>
<keyword evidence="4" id="KW-0325">Glycoprotein</keyword>
<accession>A0A0D3FWG2</accession>
<comment type="function">
    <text evidence="6">May be involved in cell wall biosynthesis.</text>
</comment>